<comment type="similarity">
    <text evidence="1">Belongs to the GST superfamily. Zeta family.</text>
</comment>
<dbReference type="InterPro" id="IPR036282">
    <property type="entry name" value="Glutathione-S-Trfase_C_sf"/>
</dbReference>
<dbReference type="PROSITE" id="PS50404">
    <property type="entry name" value="GST_NTER"/>
    <property type="match status" value="1"/>
</dbReference>
<evidence type="ECO:0000256" key="1">
    <source>
        <dbReference type="ARBA" id="ARBA00010007"/>
    </source>
</evidence>
<dbReference type="RefSeq" id="WP_416205053.1">
    <property type="nucleotide sequence ID" value="NZ_JBBKTX010000004.1"/>
</dbReference>
<proteinExistence type="inferred from homology"/>
<keyword evidence="5" id="KW-1185">Reference proteome</keyword>
<dbReference type="EMBL" id="JBBKTX010000004">
    <property type="protein sequence ID" value="MFK4751648.1"/>
    <property type="molecule type" value="Genomic_DNA"/>
</dbReference>
<organism evidence="4 5">
    <name type="scientific">Oceanobacter antarcticus</name>
    <dbReference type="NCBI Taxonomy" id="3133425"/>
    <lineage>
        <taxon>Bacteria</taxon>
        <taxon>Pseudomonadati</taxon>
        <taxon>Pseudomonadota</taxon>
        <taxon>Gammaproteobacteria</taxon>
        <taxon>Oceanospirillales</taxon>
        <taxon>Oceanospirillaceae</taxon>
        <taxon>Oceanobacter</taxon>
    </lineage>
</organism>
<dbReference type="CDD" id="cd03191">
    <property type="entry name" value="GST_C_Zeta"/>
    <property type="match status" value="1"/>
</dbReference>
<dbReference type="PANTHER" id="PTHR42673:SF4">
    <property type="entry name" value="MALEYLACETOACETATE ISOMERASE"/>
    <property type="match status" value="1"/>
</dbReference>
<dbReference type="InterPro" id="IPR036249">
    <property type="entry name" value="Thioredoxin-like_sf"/>
</dbReference>
<dbReference type="InterPro" id="IPR005955">
    <property type="entry name" value="GST_Zeta"/>
</dbReference>
<dbReference type="InterPro" id="IPR004045">
    <property type="entry name" value="Glutathione_S-Trfase_N"/>
</dbReference>
<evidence type="ECO:0000313" key="5">
    <source>
        <dbReference type="Proteomes" id="UP001620597"/>
    </source>
</evidence>
<dbReference type="InterPro" id="IPR010987">
    <property type="entry name" value="Glutathione-S-Trfase_C-like"/>
</dbReference>
<dbReference type="NCBIfam" id="TIGR01262">
    <property type="entry name" value="maiA"/>
    <property type="match status" value="1"/>
</dbReference>
<dbReference type="SUPFAM" id="SSF47616">
    <property type="entry name" value="GST C-terminal domain-like"/>
    <property type="match status" value="1"/>
</dbReference>
<reference evidence="4 5" key="1">
    <citation type="submission" date="2024-03" db="EMBL/GenBank/DDBJ databases">
        <title>High-quality draft genome sequence of Oceanobacter sp. wDCs-4.</title>
        <authorList>
            <person name="Dong C."/>
        </authorList>
    </citation>
    <scope>NUCLEOTIDE SEQUENCE [LARGE SCALE GENOMIC DNA]</scope>
    <source>
        <strain evidence="5">wDCs-4</strain>
    </source>
</reference>
<dbReference type="Gene3D" id="3.40.30.10">
    <property type="entry name" value="Glutaredoxin"/>
    <property type="match status" value="1"/>
</dbReference>
<protein>
    <submittedName>
        <fullName evidence="4">Maleylacetoacetate isomerase</fullName>
        <ecNumber evidence="4">5.2.1.2</ecNumber>
    </submittedName>
</protein>
<dbReference type="CDD" id="cd03042">
    <property type="entry name" value="GST_N_Zeta"/>
    <property type="match status" value="1"/>
</dbReference>
<feature type="domain" description="GST C-terminal" evidence="3">
    <location>
        <begin position="86"/>
        <end position="212"/>
    </location>
</feature>
<dbReference type="Pfam" id="PF02798">
    <property type="entry name" value="GST_N"/>
    <property type="match status" value="1"/>
</dbReference>
<accession>A0ABW8NFB2</accession>
<dbReference type="SUPFAM" id="SSF52833">
    <property type="entry name" value="Thioredoxin-like"/>
    <property type="match status" value="1"/>
</dbReference>
<dbReference type="SFLD" id="SFLDG00358">
    <property type="entry name" value="Main_(cytGST)"/>
    <property type="match status" value="1"/>
</dbReference>
<dbReference type="InterPro" id="IPR040079">
    <property type="entry name" value="Glutathione_S-Trfase"/>
</dbReference>
<evidence type="ECO:0000259" key="3">
    <source>
        <dbReference type="PROSITE" id="PS50405"/>
    </source>
</evidence>
<gene>
    <name evidence="4" type="primary">maiA</name>
    <name evidence="4" type="ORF">WG929_04405</name>
</gene>
<dbReference type="GO" id="GO:0016034">
    <property type="term" value="F:maleylacetoacetate isomerase activity"/>
    <property type="evidence" value="ECO:0007669"/>
    <property type="project" value="UniProtKB-EC"/>
</dbReference>
<evidence type="ECO:0000259" key="2">
    <source>
        <dbReference type="PROSITE" id="PS50404"/>
    </source>
</evidence>
<keyword evidence="4" id="KW-0413">Isomerase</keyword>
<dbReference type="SFLD" id="SFLDS00019">
    <property type="entry name" value="Glutathione_Transferase_(cytos"/>
    <property type="match status" value="1"/>
</dbReference>
<sequence length="212" mass="23607">MQLYSFFNSSTSYRVRIALALKNLDFEYQGVNIRIGAQFAAEYVAKNPNKSVPLLIDNDGTQVTQSLAILSYLDEKYPQSRLVPADLVAKTRVLEVANAIACDMHPLNNLRILGYLSKELGVSEEQKKAWYNHWVVEGFDAVEALLARYGHGCCCFGDEPTLADVCLIPQVANAQRFGCDLSAYTRILAIYQYCQTLPAFQQAAPANQPDSQ</sequence>
<dbReference type="PROSITE" id="PS50405">
    <property type="entry name" value="GST_CTER"/>
    <property type="match status" value="1"/>
</dbReference>
<dbReference type="EC" id="5.2.1.2" evidence="4"/>
<comment type="caution">
    <text evidence="4">The sequence shown here is derived from an EMBL/GenBank/DDBJ whole genome shotgun (WGS) entry which is preliminary data.</text>
</comment>
<dbReference type="Proteomes" id="UP001620597">
    <property type="component" value="Unassembled WGS sequence"/>
</dbReference>
<dbReference type="InterPro" id="IPR034330">
    <property type="entry name" value="GST_Zeta_C"/>
</dbReference>
<dbReference type="InterPro" id="IPR034333">
    <property type="entry name" value="GST_Zeta_N"/>
</dbReference>
<name>A0ABW8NFB2_9GAMM</name>
<evidence type="ECO:0000313" key="4">
    <source>
        <dbReference type="EMBL" id="MFK4751648.1"/>
    </source>
</evidence>
<dbReference type="Gene3D" id="1.20.1050.10">
    <property type="match status" value="1"/>
</dbReference>
<feature type="domain" description="GST N-terminal" evidence="2">
    <location>
        <begin position="1"/>
        <end position="81"/>
    </location>
</feature>
<dbReference type="PANTHER" id="PTHR42673">
    <property type="entry name" value="MALEYLACETOACETATE ISOMERASE"/>
    <property type="match status" value="1"/>
</dbReference>